<protein>
    <submittedName>
        <fullName evidence="1">Uncharacterized protein</fullName>
    </submittedName>
</protein>
<dbReference type="EMBL" id="OZ019910">
    <property type="protein sequence ID" value="CAK9211860.1"/>
    <property type="molecule type" value="Genomic_DNA"/>
</dbReference>
<evidence type="ECO:0000313" key="1">
    <source>
        <dbReference type="EMBL" id="CAK9211860.1"/>
    </source>
</evidence>
<evidence type="ECO:0000313" key="2">
    <source>
        <dbReference type="Proteomes" id="UP001497512"/>
    </source>
</evidence>
<sequence>MEFCFMYSMSVPAEESVLWMEEGSMRSHGHKEEEQNQILNSSLLEKIHEEYIGKIKGIQHVHFAAMEPILACTKVKIRKSKQECAEGMIKDWVMIFPCIHQSKPMVITKLGAKL</sequence>
<gene>
    <name evidence="1" type="ORF">CSSPTR1EN2_LOCUS11090</name>
</gene>
<reference evidence="1" key="1">
    <citation type="submission" date="2024-02" db="EMBL/GenBank/DDBJ databases">
        <authorList>
            <consortium name="ELIXIR-Norway"/>
            <consortium name="Elixir Norway"/>
        </authorList>
    </citation>
    <scope>NUCLEOTIDE SEQUENCE</scope>
</reference>
<keyword evidence="2" id="KW-1185">Reference proteome</keyword>
<accession>A0ABP0U3P5</accession>
<dbReference type="Proteomes" id="UP001497512">
    <property type="component" value="Chromosome 18"/>
</dbReference>
<name>A0ABP0U3P5_9BRYO</name>
<proteinExistence type="predicted"/>
<organism evidence="1 2">
    <name type="scientific">Sphagnum troendelagicum</name>
    <dbReference type="NCBI Taxonomy" id="128251"/>
    <lineage>
        <taxon>Eukaryota</taxon>
        <taxon>Viridiplantae</taxon>
        <taxon>Streptophyta</taxon>
        <taxon>Embryophyta</taxon>
        <taxon>Bryophyta</taxon>
        <taxon>Sphagnophytina</taxon>
        <taxon>Sphagnopsida</taxon>
        <taxon>Sphagnales</taxon>
        <taxon>Sphagnaceae</taxon>
        <taxon>Sphagnum</taxon>
    </lineage>
</organism>